<reference evidence="1" key="1">
    <citation type="journal article" date="2014" name="Front. Microbiol.">
        <title>High frequency of phylogenetically diverse reductive dehalogenase-homologous genes in deep subseafloor sedimentary metagenomes.</title>
        <authorList>
            <person name="Kawai M."/>
            <person name="Futagami T."/>
            <person name="Toyoda A."/>
            <person name="Takaki Y."/>
            <person name="Nishi S."/>
            <person name="Hori S."/>
            <person name="Arai W."/>
            <person name="Tsubouchi T."/>
            <person name="Morono Y."/>
            <person name="Uchiyama I."/>
            <person name="Ito T."/>
            <person name="Fujiyama A."/>
            <person name="Inagaki F."/>
            <person name="Takami H."/>
        </authorList>
    </citation>
    <scope>NUCLEOTIDE SEQUENCE</scope>
    <source>
        <strain evidence="1">Expedition CK06-06</strain>
    </source>
</reference>
<proteinExistence type="predicted"/>
<dbReference type="Gene3D" id="3.40.50.2000">
    <property type="entry name" value="Glycogen Phosphorylase B"/>
    <property type="match status" value="1"/>
</dbReference>
<dbReference type="EMBL" id="BARS01029574">
    <property type="protein sequence ID" value="GAG06075.1"/>
    <property type="molecule type" value="Genomic_DNA"/>
</dbReference>
<name>X0UKE9_9ZZZZ</name>
<dbReference type="SUPFAM" id="SSF53756">
    <property type="entry name" value="UDP-Glycosyltransferase/glycogen phosphorylase"/>
    <property type="match status" value="1"/>
</dbReference>
<feature type="non-terminal residue" evidence="1">
    <location>
        <position position="168"/>
    </location>
</feature>
<organism evidence="1">
    <name type="scientific">marine sediment metagenome</name>
    <dbReference type="NCBI Taxonomy" id="412755"/>
    <lineage>
        <taxon>unclassified sequences</taxon>
        <taxon>metagenomes</taxon>
        <taxon>ecological metagenomes</taxon>
    </lineage>
</organism>
<evidence type="ECO:0000313" key="1">
    <source>
        <dbReference type="EMBL" id="GAG06075.1"/>
    </source>
</evidence>
<accession>X0UKE9</accession>
<gene>
    <name evidence="1" type="ORF">S01H1_46208</name>
</gene>
<sequence>METIIDNLCREMPAYGWEMVLGLGKGAVHNRVEEFQEAHPGLPIVEIDGTKGTRRGRLSALEEVIRRSDPDIVLSARIFDAYEATASLKLRYGRPRLAVTVRSYEPHYLYDARKYRDQIDLCVTSGRLLAEACVRWSGIERERVTSIPGGVRMPRVKVLPRQPEGRIL</sequence>
<evidence type="ECO:0008006" key="2">
    <source>
        <dbReference type="Google" id="ProtNLM"/>
    </source>
</evidence>
<protein>
    <recommendedName>
        <fullName evidence="2">Glycosyltransferase subfamily 4-like N-terminal domain-containing protein</fullName>
    </recommendedName>
</protein>
<dbReference type="AlphaFoldDB" id="X0UKE9"/>
<comment type="caution">
    <text evidence="1">The sequence shown here is derived from an EMBL/GenBank/DDBJ whole genome shotgun (WGS) entry which is preliminary data.</text>
</comment>